<dbReference type="EMBL" id="JAKILB010000003">
    <property type="protein sequence ID" value="MCL1138280.1"/>
    <property type="molecule type" value="Genomic_DNA"/>
</dbReference>
<accession>A0A9X1ZF50</accession>
<sequence>MSKKLSGLIMLSAVLTLPAMAAYNGPGPASHVKTAAEAAKAQDDTPVELTGYLVQSLGDEKYLFRDDSGDVEVEIDNALWRNIEVSSDSKVTLVGEVDDEWQGIEIEIDSIRLISE</sequence>
<evidence type="ECO:0000256" key="1">
    <source>
        <dbReference type="ARBA" id="ARBA00022729"/>
    </source>
</evidence>
<evidence type="ECO:0000256" key="2">
    <source>
        <dbReference type="SAM" id="SignalP"/>
    </source>
</evidence>
<gene>
    <name evidence="3" type="ORF">L2740_06915</name>
</gene>
<dbReference type="PANTHER" id="PTHR36571">
    <property type="entry name" value="PROTEIN YGIW"/>
    <property type="match status" value="1"/>
</dbReference>
<proteinExistence type="predicted"/>
<organism evidence="3 4">
    <name type="scientific">Shewanella pneumatophori</name>
    <dbReference type="NCBI Taxonomy" id="314092"/>
    <lineage>
        <taxon>Bacteria</taxon>
        <taxon>Pseudomonadati</taxon>
        <taxon>Pseudomonadota</taxon>
        <taxon>Gammaproteobacteria</taxon>
        <taxon>Alteromonadales</taxon>
        <taxon>Shewanellaceae</taxon>
        <taxon>Shewanella</taxon>
    </lineage>
</organism>
<feature type="chain" id="PRO_5040850007" evidence="2">
    <location>
        <begin position="22"/>
        <end position="116"/>
    </location>
</feature>
<dbReference type="InterPro" id="IPR036700">
    <property type="entry name" value="BOBF_sf"/>
</dbReference>
<feature type="signal peptide" evidence="2">
    <location>
        <begin position="1"/>
        <end position="21"/>
    </location>
</feature>
<reference evidence="3" key="1">
    <citation type="submission" date="2022-01" db="EMBL/GenBank/DDBJ databases">
        <title>Whole genome-based taxonomy of the Shewanellaceae.</title>
        <authorList>
            <person name="Martin-Rodriguez A.J."/>
        </authorList>
    </citation>
    <scope>NUCLEOTIDE SEQUENCE</scope>
    <source>
        <strain evidence="3">KCTC 23973</strain>
    </source>
</reference>
<protein>
    <submittedName>
        <fullName evidence="3">NirD/YgiW/YdeI family stress tolerance protein</fullName>
    </submittedName>
</protein>
<dbReference type="AlphaFoldDB" id="A0A9X1ZF50"/>
<dbReference type="Proteomes" id="UP001139293">
    <property type="component" value="Unassembled WGS sequence"/>
</dbReference>
<name>A0A9X1ZF50_9GAMM</name>
<keyword evidence="1 2" id="KW-0732">Signal</keyword>
<dbReference type="InterPro" id="IPR005220">
    <property type="entry name" value="CarO-like"/>
</dbReference>
<evidence type="ECO:0000313" key="4">
    <source>
        <dbReference type="Proteomes" id="UP001139293"/>
    </source>
</evidence>
<dbReference type="RefSeq" id="WP_248949357.1">
    <property type="nucleotide sequence ID" value="NZ_JAKILB010000003.1"/>
</dbReference>
<dbReference type="PANTHER" id="PTHR36571:SF1">
    <property type="entry name" value="PROTEIN YGIW"/>
    <property type="match status" value="1"/>
</dbReference>
<dbReference type="Pfam" id="PF04076">
    <property type="entry name" value="BOF"/>
    <property type="match status" value="1"/>
</dbReference>
<evidence type="ECO:0000313" key="3">
    <source>
        <dbReference type="EMBL" id="MCL1138280.1"/>
    </source>
</evidence>
<dbReference type="NCBIfam" id="NF033674">
    <property type="entry name" value="stress_OB_fold"/>
    <property type="match status" value="1"/>
</dbReference>
<dbReference type="Gene3D" id="2.40.50.200">
    <property type="entry name" value="Bacterial OB-fold"/>
    <property type="match status" value="1"/>
</dbReference>
<keyword evidence="4" id="KW-1185">Reference proteome</keyword>
<dbReference type="SUPFAM" id="SSF101756">
    <property type="entry name" value="Hypothetical protein YgiW"/>
    <property type="match status" value="1"/>
</dbReference>
<comment type="caution">
    <text evidence="3">The sequence shown here is derived from an EMBL/GenBank/DDBJ whole genome shotgun (WGS) entry which is preliminary data.</text>
</comment>